<sequence length="1033" mass="112760">MRAVGRVLRRPSLRLLSPLLPPPCPAVILPPPLTQPLPPPPTRPPLTPLPAWPPLSSDTPSARRWDSWYHWRGGSSSLVPGVKTFAFLADAHSPFASTGVSTTTTGRWGCFGGQSRRSVSRSTRSLRVAAGVPGADGDGGDDLTETGAAGPDGHMEQDPYEKLVETNQKIADKEDELRRVRSLKRDQRAALSLAGRSDKELDILMFQAKELSADIQETKEELAELKSARDNLTQLLMATRPMQMLLRESRRFLKQSKERSLTLTLETKPPYDPAGSGTPINRDLLVASAWHYFVVGDALAAPDQLDQDTSDAVKQTRRTADAGGPEDASEPDVRHVGLIGGSSGMGKTHFGLDVWHYRDKLDQPRFAKAAADAGVRKADWADVCSVAQGMRVCCINFNGGSPWSPDDVSLVKLSPWYKATHPDDGVKQVPGAQEVPDAHLLPLYLRVLWGLMHQADMSYASFSRMALTRLRLGHVTAEGIIAEAEEALLAHRHAVIVDELTLATMHAGDRQLSELYRHVICTFTGLQASVLFLSLSFLFVRAEIDAGSSEVFVPHGGIPPGTAALRTTGEGGDGSPWNLVVVGQLTRKSYAEVKKNLLPVASKRTVYSPRSVGGSNYAAAADVADAFAHLSGGHMRSYAYLRRKLNRCPAKVTLWRVVEDAFLATGVTKSARQLLRHSVFFPGLLVAGLLPCTVRGRASMPMVGAGAPVGFSMTFDDAISRNLLYGSPDKKGVYKNPSLPPSMIVGLSTEWEDALSELKNSGYQVSPVVRNFLCACSRMLSAADVADPGRGWELACFWAEVMMSHVRHGAELFLMGTPGVSGVQDFSRVSLKDLYKGVDNLERKPVHHPLLSDVLVDATRPLTLEDEIPELITRYRDVNDVLKLPPDLLLSRAFMMVNAHLSFDVIRFLPVVDDPRPHAESSKRTNGMIAVCISCKSTTDTALSVPLELVKKGEKLLPKVFGDESWDSWQYNVVHVTICNHRRTSSPSVFLDDVRAAERIVVVCRDNFKSIYGVGLSGIMSSAPMLHGTKVVR</sequence>
<proteinExistence type="predicted"/>
<dbReference type="EMBL" id="CM020618">
    <property type="protein sequence ID" value="KAK1861604.1"/>
    <property type="molecule type" value="Genomic_DNA"/>
</dbReference>
<evidence type="ECO:0000313" key="2">
    <source>
        <dbReference type="Proteomes" id="UP000798662"/>
    </source>
</evidence>
<keyword evidence="2" id="KW-1185">Reference proteome</keyword>
<evidence type="ECO:0000313" key="1">
    <source>
        <dbReference type="EMBL" id="KAK1861604.1"/>
    </source>
</evidence>
<gene>
    <name evidence="1" type="ORF">I4F81_004187</name>
</gene>
<dbReference type="Proteomes" id="UP000798662">
    <property type="component" value="Chromosome 1"/>
</dbReference>
<accession>A0ACC3BU77</accession>
<reference evidence="1" key="1">
    <citation type="submission" date="2019-11" db="EMBL/GenBank/DDBJ databases">
        <title>Nori genome reveals adaptations in red seaweeds to the harsh intertidal environment.</title>
        <authorList>
            <person name="Wang D."/>
            <person name="Mao Y."/>
        </authorList>
    </citation>
    <scope>NUCLEOTIDE SEQUENCE</scope>
    <source>
        <tissue evidence="1">Gametophyte</tissue>
    </source>
</reference>
<name>A0ACC3BU77_PYRYE</name>
<organism evidence="1 2">
    <name type="scientific">Pyropia yezoensis</name>
    <name type="common">Susabi-nori</name>
    <name type="synonym">Porphyra yezoensis</name>
    <dbReference type="NCBI Taxonomy" id="2788"/>
    <lineage>
        <taxon>Eukaryota</taxon>
        <taxon>Rhodophyta</taxon>
        <taxon>Bangiophyceae</taxon>
        <taxon>Bangiales</taxon>
        <taxon>Bangiaceae</taxon>
        <taxon>Pyropia</taxon>
    </lineage>
</organism>
<comment type="caution">
    <text evidence="1">The sequence shown here is derived from an EMBL/GenBank/DDBJ whole genome shotgun (WGS) entry which is preliminary data.</text>
</comment>
<protein>
    <submittedName>
        <fullName evidence="1">Uncharacterized protein</fullName>
    </submittedName>
</protein>